<dbReference type="InterPro" id="IPR051401">
    <property type="entry name" value="GtrA_CellWall_Glycosyl"/>
</dbReference>
<gene>
    <name evidence="8" type="ORF">CGZ93_03400</name>
</gene>
<dbReference type="Pfam" id="PF04138">
    <property type="entry name" value="GtrA_DPMS_TM"/>
    <property type="match status" value="1"/>
</dbReference>
<dbReference type="AlphaFoldDB" id="A0A255H9Y8"/>
<evidence type="ECO:0000259" key="7">
    <source>
        <dbReference type="Pfam" id="PF04138"/>
    </source>
</evidence>
<protein>
    <recommendedName>
        <fullName evidence="7">GtrA/DPMS transmembrane domain-containing protein</fullName>
    </recommendedName>
</protein>
<accession>A0A255H9Y8</accession>
<keyword evidence="5 6" id="KW-0472">Membrane</keyword>
<proteinExistence type="inferred from homology"/>
<keyword evidence="9" id="KW-1185">Reference proteome</keyword>
<comment type="subcellular location">
    <subcellularLocation>
        <location evidence="1">Membrane</location>
        <topology evidence="1">Multi-pass membrane protein</topology>
    </subcellularLocation>
</comment>
<feature type="transmembrane region" description="Helical" evidence="6">
    <location>
        <begin position="98"/>
        <end position="118"/>
    </location>
</feature>
<sequence>MTMTAQQQAPRRTLTSRVRSALSRHNGRVLAQMIRYGFVSGLAFGVDFFSMYAGIHAFHLPVLLATTIAFTLGIITNFITSTLWVFDRSRHRRHVEMGLFLLVGVTGLGLNALIVWVGHEVLGIWAMVAKLISTAVVFFWNFLLRRFLIYTPKNSVPAKDADA</sequence>
<reference evidence="8 9" key="1">
    <citation type="submission" date="2017-07" db="EMBL/GenBank/DDBJ databases">
        <title>Draft whole genome sequences of clinical Proprionibacteriaceae strains.</title>
        <authorList>
            <person name="Bernier A.-M."/>
            <person name="Bernard K."/>
            <person name="Domingo M.-C."/>
        </authorList>
    </citation>
    <scope>NUCLEOTIDE SEQUENCE [LARGE SCALE GENOMIC DNA]</scope>
    <source>
        <strain evidence="8 9">NML 130396</strain>
    </source>
</reference>
<organism evidence="8 9">
    <name type="scientific">Enemella dayhoffiae</name>
    <dbReference type="NCBI Taxonomy" id="2016507"/>
    <lineage>
        <taxon>Bacteria</taxon>
        <taxon>Bacillati</taxon>
        <taxon>Actinomycetota</taxon>
        <taxon>Actinomycetes</taxon>
        <taxon>Propionibacteriales</taxon>
        <taxon>Propionibacteriaceae</taxon>
        <taxon>Enemella</taxon>
    </lineage>
</organism>
<comment type="similarity">
    <text evidence="2">Belongs to the GtrA family.</text>
</comment>
<evidence type="ECO:0000256" key="2">
    <source>
        <dbReference type="ARBA" id="ARBA00009399"/>
    </source>
</evidence>
<dbReference type="PANTHER" id="PTHR38459:SF1">
    <property type="entry name" value="PROPHAGE BACTOPRENOL-LINKED GLUCOSE TRANSLOCASE HOMOLOG"/>
    <property type="match status" value="1"/>
</dbReference>
<evidence type="ECO:0000256" key="6">
    <source>
        <dbReference type="SAM" id="Phobius"/>
    </source>
</evidence>
<evidence type="ECO:0000256" key="4">
    <source>
        <dbReference type="ARBA" id="ARBA00022989"/>
    </source>
</evidence>
<keyword evidence="3 6" id="KW-0812">Transmembrane</keyword>
<dbReference type="PANTHER" id="PTHR38459">
    <property type="entry name" value="PROPHAGE BACTOPRENOL-LINKED GLUCOSE TRANSLOCASE HOMOLOG"/>
    <property type="match status" value="1"/>
</dbReference>
<dbReference type="Proteomes" id="UP000216311">
    <property type="component" value="Unassembled WGS sequence"/>
</dbReference>
<keyword evidence="4 6" id="KW-1133">Transmembrane helix</keyword>
<feature type="transmembrane region" description="Helical" evidence="6">
    <location>
        <begin position="124"/>
        <end position="144"/>
    </location>
</feature>
<feature type="domain" description="GtrA/DPMS transmembrane" evidence="7">
    <location>
        <begin position="35"/>
        <end position="149"/>
    </location>
</feature>
<comment type="caution">
    <text evidence="8">The sequence shown here is derived from an EMBL/GenBank/DDBJ whole genome shotgun (WGS) entry which is preliminary data.</text>
</comment>
<dbReference type="OrthoDB" id="9807815at2"/>
<dbReference type="GO" id="GO:0005886">
    <property type="term" value="C:plasma membrane"/>
    <property type="evidence" value="ECO:0007669"/>
    <property type="project" value="TreeGrafter"/>
</dbReference>
<evidence type="ECO:0000313" key="9">
    <source>
        <dbReference type="Proteomes" id="UP000216311"/>
    </source>
</evidence>
<evidence type="ECO:0000256" key="5">
    <source>
        <dbReference type="ARBA" id="ARBA00023136"/>
    </source>
</evidence>
<dbReference type="InterPro" id="IPR007267">
    <property type="entry name" value="GtrA_DPMS_TM"/>
</dbReference>
<evidence type="ECO:0000256" key="1">
    <source>
        <dbReference type="ARBA" id="ARBA00004141"/>
    </source>
</evidence>
<dbReference type="GO" id="GO:0000271">
    <property type="term" value="P:polysaccharide biosynthetic process"/>
    <property type="evidence" value="ECO:0007669"/>
    <property type="project" value="InterPro"/>
</dbReference>
<evidence type="ECO:0000313" key="8">
    <source>
        <dbReference type="EMBL" id="OYO24449.1"/>
    </source>
</evidence>
<evidence type="ECO:0000256" key="3">
    <source>
        <dbReference type="ARBA" id="ARBA00022692"/>
    </source>
</evidence>
<dbReference type="EMBL" id="NMVQ01000003">
    <property type="protein sequence ID" value="OYO24449.1"/>
    <property type="molecule type" value="Genomic_DNA"/>
</dbReference>
<feature type="transmembrane region" description="Helical" evidence="6">
    <location>
        <begin position="61"/>
        <end position="86"/>
    </location>
</feature>
<feature type="transmembrane region" description="Helical" evidence="6">
    <location>
        <begin position="33"/>
        <end position="55"/>
    </location>
</feature>
<name>A0A255H9Y8_9ACTN</name>